<dbReference type="EMBL" id="NRSZ01001314">
    <property type="protein sequence ID" value="PNY18340.1"/>
    <property type="molecule type" value="Genomic_DNA"/>
</dbReference>
<dbReference type="STRING" id="45235.A0A2K3PSS7"/>
<dbReference type="AlphaFoldDB" id="A0A2K3PSS7"/>
<dbReference type="InterPro" id="IPR022771">
    <property type="entry name" value="WAPL_C"/>
</dbReference>
<comment type="similarity">
    <text evidence="1">Belongs to the WAPL family.</text>
</comment>
<feature type="domain" description="Wings apart-like protein C-terminal" evidence="3">
    <location>
        <begin position="319"/>
        <end position="660"/>
    </location>
</feature>
<feature type="compositionally biased region" description="Basic and acidic residues" evidence="2">
    <location>
        <begin position="161"/>
        <end position="175"/>
    </location>
</feature>
<dbReference type="Pfam" id="PF07814">
    <property type="entry name" value="WAPL"/>
    <property type="match status" value="1"/>
</dbReference>
<evidence type="ECO:0000256" key="2">
    <source>
        <dbReference type="SAM" id="MobiDB-lite"/>
    </source>
</evidence>
<dbReference type="InterPro" id="IPR011989">
    <property type="entry name" value="ARM-like"/>
</dbReference>
<feature type="region of interest" description="Disordered" evidence="2">
    <location>
        <begin position="1"/>
        <end position="284"/>
    </location>
</feature>
<comment type="caution">
    <text evidence="4">The sequence shown here is derived from an EMBL/GenBank/DDBJ whole genome shotgun (WGS) entry which is preliminary data.</text>
</comment>
<dbReference type="Proteomes" id="UP000236621">
    <property type="component" value="Unassembled WGS sequence"/>
</dbReference>
<gene>
    <name evidence="4" type="ORF">TCAP_07546</name>
</gene>
<dbReference type="InterPro" id="IPR039874">
    <property type="entry name" value="WAPL"/>
</dbReference>
<evidence type="ECO:0000256" key="1">
    <source>
        <dbReference type="ARBA" id="ARBA00006854"/>
    </source>
</evidence>
<sequence length="776" mass="82975">MASRPPSKNVGHKKLVTYGSSSRTRRSNPKATQELEAPGSALPEKPQAHAANEAPNALLDGHGSPRLPRTDANGTSTEGKGHAPEQQQGDGRRKRNHSAAFAMKPAPRHGAPLDDEPQAAIDAPQRAFERAYHGNAEGGRPASETSTGTSHASSPAPRRSAAKDEAATDASEKRASTMPVHDTSSTPRRRRLIDALAAQRAPSPDEEAKHADNEVCESRGEEVGPSLRRRAMASQDAPMRAADRRGATPRSRKIKFTYSQSRSTLSESQTANDADTPGLDADDDTALALSDTQALSSPVARAFADEDMEDDDDNLRPAIKSVHELRRAGANKRFADEMDDLLARIGNPGAGSLTMRRNALCELAFRLRKESFAGQFGDHASRDNIAKGIGREEDVVSSFALAAALVIFLQSSPAPHLLHQLCKEGLGKLLGRLLRVSEDIDTVAARRQTNLPRTTRSSLHNVKGTLVQMPIWHELEPARLSPRTLGLQLLESVSRCLEGELLEQLVAELEPDVVSVAADCTEAGAEAEADVDYTLVVFALEVLSSAGITPGADDQGAWTAQTARHLGSIAKFLRRALQRWPEHRGELAAATLKLAINTTNTARGAAAFDNAGLLSLLTDSIVEGFRRVHDAISGDGRLQDNMYDGLLLILGVTINMVEHCPPARASAGDEALDELVTLWKGNQLAVGEADSVDKSKVSVAVGYLAVLLGYLCLNAAGRERLDAQVGGGEGIHSLVGSIRDFVAMYKTVDSKAHELEALVGELRRHARRAGGAASMA</sequence>
<dbReference type="OrthoDB" id="78088at2759"/>
<feature type="compositionally biased region" description="Basic and acidic residues" evidence="2">
    <location>
        <begin position="206"/>
        <end position="222"/>
    </location>
</feature>
<dbReference type="PANTHER" id="PTHR22100">
    <property type="entry name" value="WINGS APART-LIKE PROTEIN HOMOLOG"/>
    <property type="match status" value="1"/>
</dbReference>
<reference evidence="4 5" key="1">
    <citation type="submission" date="2017-08" db="EMBL/GenBank/DDBJ databases">
        <title>Harnessing the power of phylogenomics to disentangle the directionality and signatures of interkingdom host jumping in the parasitic fungal genus Tolypocladium.</title>
        <authorList>
            <person name="Quandt C.A."/>
            <person name="Patterson W."/>
            <person name="Spatafora J.W."/>
        </authorList>
    </citation>
    <scope>NUCLEOTIDE SEQUENCE [LARGE SCALE GENOMIC DNA]</scope>
    <source>
        <strain evidence="4 5">CBS 113982</strain>
    </source>
</reference>
<name>A0A2K3PSS7_9HYPO</name>
<proteinExistence type="inferred from homology"/>
<dbReference type="PANTHER" id="PTHR22100:SF13">
    <property type="entry name" value="WINGS APART-LIKE PROTEIN HOMOLOG"/>
    <property type="match status" value="1"/>
</dbReference>
<evidence type="ECO:0000313" key="4">
    <source>
        <dbReference type="EMBL" id="PNY18340.1"/>
    </source>
</evidence>
<organism evidence="4 5">
    <name type="scientific">Tolypocladium capitatum</name>
    <dbReference type="NCBI Taxonomy" id="45235"/>
    <lineage>
        <taxon>Eukaryota</taxon>
        <taxon>Fungi</taxon>
        <taxon>Dikarya</taxon>
        <taxon>Ascomycota</taxon>
        <taxon>Pezizomycotina</taxon>
        <taxon>Sordariomycetes</taxon>
        <taxon>Hypocreomycetidae</taxon>
        <taxon>Hypocreales</taxon>
        <taxon>Ophiocordycipitaceae</taxon>
        <taxon>Tolypocladium</taxon>
    </lineage>
</organism>
<evidence type="ECO:0000259" key="3">
    <source>
        <dbReference type="Pfam" id="PF07814"/>
    </source>
</evidence>
<keyword evidence="5" id="KW-1185">Reference proteome</keyword>
<accession>A0A2K3PSS7</accession>
<dbReference type="Gene3D" id="1.25.10.10">
    <property type="entry name" value="Leucine-rich Repeat Variant"/>
    <property type="match status" value="1"/>
</dbReference>
<evidence type="ECO:0000313" key="5">
    <source>
        <dbReference type="Proteomes" id="UP000236621"/>
    </source>
</evidence>
<feature type="compositionally biased region" description="Low complexity" evidence="2">
    <location>
        <begin position="150"/>
        <end position="159"/>
    </location>
</feature>
<feature type="compositionally biased region" description="Polar residues" evidence="2">
    <location>
        <begin position="257"/>
        <end position="272"/>
    </location>
</feature>
<protein>
    <recommendedName>
        <fullName evidence="3">Wings apart-like protein C-terminal domain-containing protein</fullName>
    </recommendedName>
</protein>